<dbReference type="SUPFAM" id="SSF52058">
    <property type="entry name" value="L domain-like"/>
    <property type="match status" value="1"/>
</dbReference>
<dbReference type="InterPro" id="IPR032675">
    <property type="entry name" value="LRR_dom_sf"/>
</dbReference>
<name>A0A818IT36_9BILA</name>
<protein>
    <submittedName>
        <fullName evidence="1">Uncharacterized protein</fullName>
    </submittedName>
</protein>
<dbReference type="PANTHER" id="PTHR47186">
    <property type="entry name" value="LEUCINE-RICH REPEAT-CONTAINING PROTEIN 57"/>
    <property type="match status" value="1"/>
</dbReference>
<dbReference type="AlphaFoldDB" id="A0A818IT36"/>
<gene>
    <name evidence="1" type="ORF">KIK155_LOCUS17427</name>
</gene>
<dbReference type="EMBL" id="CAJNYV010003047">
    <property type="protein sequence ID" value="CAF3530436.1"/>
    <property type="molecule type" value="Genomic_DNA"/>
</dbReference>
<evidence type="ECO:0000313" key="1">
    <source>
        <dbReference type="EMBL" id="CAF3530436.1"/>
    </source>
</evidence>
<organism evidence="1 2">
    <name type="scientific">Rotaria socialis</name>
    <dbReference type="NCBI Taxonomy" id="392032"/>
    <lineage>
        <taxon>Eukaryota</taxon>
        <taxon>Metazoa</taxon>
        <taxon>Spiralia</taxon>
        <taxon>Gnathifera</taxon>
        <taxon>Rotifera</taxon>
        <taxon>Eurotatoria</taxon>
        <taxon>Bdelloidea</taxon>
        <taxon>Philodinida</taxon>
        <taxon>Philodinidae</taxon>
        <taxon>Rotaria</taxon>
    </lineage>
</organism>
<dbReference type="Gene3D" id="3.80.10.10">
    <property type="entry name" value="Ribonuclease Inhibitor"/>
    <property type="match status" value="1"/>
</dbReference>
<accession>A0A818IT36</accession>
<dbReference type="Proteomes" id="UP000663865">
    <property type="component" value="Unassembled WGS sequence"/>
</dbReference>
<reference evidence="1" key="1">
    <citation type="submission" date="2021-02" db="EMBL/GenBank/DDBJ databases">
        <authorList>
            <person name="Nowell W R."/>
        </authorList>
    </citation>
    <scope>NUCLEOTIDE SEQUENCE</scope>
</reference>
<proteinExistence type="predicted"/>
<evidence type="ECO:0000313" key="2">
    <source>
        <dbReference type="Proteomes" id="UP000663865"/>
    </source>
</evidence>
<sequence>MKIGFIQLKYYLRVVNRIRVYSLFVTDATLNCSVGANELDLINLNPFFVRLNLSPNRTSVEYDTELQQIKKMIVVDNKNPSTNVFCLKNLRSLQLINTNLSLLPDISNLKNLELLQIESTYTLIKYCIPSEIGELARLSGLILRNIYNLTYLPGESGQWQSLTLAQLPSLQNIPSISMGNLSKLRALSLEDIPKLAMLPSPMENFQQLNTFI</sequence>
<dbReference type="PANTHER" id="PTHR47186:SF61">
    <property type="entry name" value="LEUCINE-RICH REPEAT-CONTAINING PROTEIN 57-RELATED"/>
    <property type="match status" value="1"/>
</dbReference>
<comment type="caution">
    <text evidence="1">The sequence shown here is derived from an EMBL/GenBank/DDBJ whole genome shotgun (WGS) entry which is preliminary data.</text>
</comment>